<evidence type="ECO:0000313" key="6">
    <source>
        <dbReference type="EMBL" id="ORC37875.1"/>
    </source>
</evidence>
<dbReference type="SUPFAM" id="SSF47226">
    <property type="entry name" value="Histidine-containing phosphotransfer domain, HPT domain"/>
    <property type="match status" value="1"/>
</dbReference>
<dbReference type="PROSITE" id="PS50110">
    <property type="entry name" value="RESPONSE_REGULATORY"/>
    <property type="match status" value="1"/>
</dbReference>
<reference evidence="6 7" key="1">
    <citation type="submission" date="2017-03" db="EMBL/GenBank/DDBJ databases">
        <title>Draft Genome sequence of Marispirochaeta sp. strain JC444.</title>
        <authorList>
            <person name="Shivani Y."/>
            <person name="Subhash Y."/>
            <person name="Sasikala C."/>
            <person name="Ramana C."/>
        </authorList>
    </citation>
    <scope>NUCLEOTIDE SEQUENCE [LARGE SCALE GENOMIC DNA]</scope>
    <source>
        <strain evidence="6 7">JC444</strain>
    </source>
</reference>
<keyword evidence="2" id="KW-0597">Phosphoprotein</keyword>
<dbReference type="InterPro" id="IPR001789">
    <property type="entry name" value="Sig_transdc_resp-reg_receiver"/>
</dbReference>
<dbReference type="SMART" id="SM00448">
    <property type="entry name" value="REC"/>
    <property type="match status" value="1"/>
</dbReference>
<dbReference type="GO" id="GO:0000160">
    <property type="term" value="P:phosphorelay signal transduction system"/>
    <property type="evidence" value="ECO:0007669"/>
    <property type="project" value="InterPro"/>
</dbReference>
<sequence>MDSQHEAFMAEILDHLDTLEQEFLNFEELQGSEKRDIDALAQIHSMFRSAHSLKSSLGMAGFPVSSKMLHSMEHILDSHRNTGTLPAGEELDSFLSALDVVRLNLESDTEQEFRIDASSASQRPDAPVRPAASSSSKDNSGLWQIQKTVKSSLQEERFWKLPVFRTLESLGTLIEVVPKPDQWPEGQEMITLTIIFSSPLKIEELKEQIFDPLLPYADASTAPEPKVPLEDKSPVRSGELNILIVEDDFTTRHLESAVLSNFGACDVAVDGREALEAFRTALQEGKAYDLVILDLLLPEISGLDVLSGIRALEDDHGIAGLDRSRIAVVTTVAEHKSIRKSFADQADAYILKPVTRTKIRRELARLRILDSEDSAG</sequence>
<dbReference type="GO" id="GO:0004672">
    <property type="term" value="F:protein kinase activity"/>
    <property type="evidence" value="ECO:0007669"/>
    <property type="project" value="UniProtKB-ARBA"/>
</dbReference>
<dbReference type="InterPro" id="IPR011006">
    <property type="entry name" value="CheY-like_superfamily"/>
</dbReference>
<comment type="caution">
    <text evidence="6">The sequence shown here is derived from an EMBL/GenBank/DDBJ whole genome shotgun (WGS) entry which is preliminary data.</text>
</comment>
<evidence type="ECO:0000256" key="3">
    <source>
        <dbReference type="SAM" id="MobiDB-lite"/>
    </source>
</evidence>
<feature type="domain" description="Response regulatory" evidence="4">
    <location>
        <begin position="241"/>
        <end position="367"/>
    </location>
</feature>
<feature type="modified residue" description="Phosphohistidine" evidence="1">
    <location>
        <position position="51"/>
    </location>
</feature>
<evidence type="ECO:0000259" key="4">
    <source>
        <dbReference type="PROSITE" id="PS50110"/>
    </source>
</evidence>
<accession>A0A1Y1S255</accession>
<dbReference type="Pfam" id="PF01627">
    <property type="entry name" value="Hpt"/>
    <property type="match status" value="1"/>
</dbReference>
<dbReference type="SUPFAM" id="SSF52172">
    <property type="entry name" value="CheY-like"/>
    <property type="match status" value="1"/>
</dbReference>
<feature type="domain" description="HPt" evidence="5">
    <location>
        <begin position="1"/>
        <end position="108"/>
    </location>
</feature>
<dbReference type="PANTHER" id="PTHR43228:SF1">
    <property type="entry name" value="TWO-COMPONENT RESPONSE REGULATOR ARR22"/>
    <property type="match status" value="1"/>
</dbReference>
<name>A0A1Y1S255_9SPIO</name>
<dbReference type="Pfam" id="PF00072">
    <property type="entry name" value="Response_reg"/>
    <property type="match status" value="1"/>
</dbReference>
<dbReference type="CDD" id="cd17546">
    <property type="entry name" value="REC_hyHK_CKI1_RcsC-like"/>
    <property type="match status" value="1"/>
</dbReference>
<dbReference type="RefSeq" id="WP_083047969.1">
    <property type="nucleotide sequence ID" value="NZ_MWQY01000002.1"/>
</dbReference>
<dbReference type="AlphaFoldDB" id="A0A1Y1S255"/>
<dbReference type="Gene3D" id="3.40.50.2300">
    <property type="match status" value="1"/>
</dbReference>
<proteinExistence type="predicted"/>
<evidence type="ECO:0000259" key="5">
    <source>
        <dbReference type="PROSITE" id="PS50894"/>
    </source>
</evidence>
<dbReference type="PANTHER" id="PTHR43228">
    <property type="entry name" value="TWO-COMPONENT RESPONSE REGULATOR"/>
    <property type="match status" value="1"/>
</dbReference>
<dbReference type="PROSITE" id="PS50894">
    <property type="entry name" value="HPT"/>
    <property type="match status" value="1"/>
</dbReference>
<protein>
    <recommendedName>
        <fullName evidence="8">Response regulatory domain-containing protein</fullName>
    </recommendedName>
</protein>
<feature type="region of interest" description="Disordered" evidence="3">
    <location>
        <begin position="113"/>
        <end position="140"/>
    </location>
</feature>
<dbReference type="InterPro" id="IPR052048">
    <property type="entry name" value="ST_Response_Regulator"/>
</dbReference>
<evidence type="ECO:0000256" key="1">
    <source>
        <dbReference type="PROSITE-ProRule" id="PRU00110"/>
    </source>
</evidence>
<dbReference type="EMBL" id="MWQY01000002">
    <property type="protein sequence ID" value="ORC37875.1"/>
    <property type="molecule type" value="Genomic_DNA"/>
</dbReference>
<evidence type="ECO:0000313" key="7">
    <source>
        <dbReference type="Proteomes" id="UP000192343"/>
    </source>
</evidence>
<evidence type="ECO:0008006" key="8">
    <source>
        <dbReference type="Google" id="ProtNLM"/>
    </source>
</evidence>
<keyword evidence="7" id="KW-1185">Reference proteome</keyword>
<dbReference type="Gene3D" id="1.20.120.160">
    <property type="entry name" value="HPT domain"/>
    <property type="match status" value="1"/>
</dbReference>
<dbReference type="OrthoDB" id="9797769at2"/>
<dbReference type="Proteomes" id="UP000192343">
    <property type="component" value="Unassembled WGS sequence"/>
</dbReference>
<dbReference type="InterPro" id="IPR008207">
    <property type="entry name" value="Sig_transdc_His_kin_Hpt_dom"/>
</dbReference>
<dbReference type="InterPro" id="IPR036641">
    <property type="entry name" value="HPT_dom_sf"/>
</dbReference>
<organism evidence="6 7">
    <name type="scientific">Marispirochaeta aestuarii</name>
    <dbReference type="NCBI Taxonomy" id="1963862"/>
    <lineage>
        <taxon>Bacteria</taxon>
        <taxon>Pseudomonadati</taxon>
        <taxon>Spirochaetota</taxon>
        <taxon>Spirochaetia</taxon>
        <taxon>Spirochaetales</taxon>
        <taxon>Spirochaetaceae</taxon>
        <taxon>Marispirochaeta</taxon>
    </lineage>
</organism>
<dbReference type="STRING" id="1963862.B4O97_02420"/>
<gene>
    <name evidence="6" type="ORF">B4O97_02420</name>
</gene>
<dbReference type="CDD" id="cd00088">
    <property type="entry name" value="HPT"/>
    <property type="match status" value="1"/>
</dbReference>
<evidence type="ECO:0000256" key="2">
    <source>
        <dbReference type="PROSITE-ProRule" id="PRU00169"/>
    </source>
</evidence>
<feature type="modified residue" description="4-aspartylphosphate" evidence="2">
    <location>
        <position position="294"/>
    </location>
</feature>